<dbReference type="GO" id="GO:0006310">
    <property type="term" value="P:DNA recombination"/>
    <property type="evidence" value="ECO:0007669"/>
    <property type="project" value="UniProtKB-KW"/>
</dbReference>
<comment type="similarity">
    <text evidence="1">Belongs to the helicase family.</text>
</comment>
<dbReference type="EC" id="5.6.2.3" evidence="1"/>
<proteinExistence type="inferred from homology"/>
<evidence type="ECO:0000313" key="3">
    <source>
        <dbReference type="Proteomes" id="UP000036681"/>
    </source>
</evidence>
<accession>A0A0M3HQ21</accession>
<organism evidence="3 4">
    <name type="scientific">Ascaris lumbricoides</name>
    <name type="common">Giant roundworm</name>
    <dbReference type="NCBI Taxonomy" id="6252"/>
    <lineage>
        <taxon>Eukaryota</taxon>
        <taxon>Metazoa</taxon>
        <taxon>Ecdysozoa</taxon>
        <taxon>Nematoda</taxon>
        <taxon>Chromadorea</taxon>
        <taxon>Rhabditida</taxon>
        <taxon>Spirurina</taxon>
        <taxon>Ascaridomorpha</taxon>
        <taxon>Ascaridoidea</taxon>
        <taxon>Ascarididae</taxon>
        <taxon>Ascaris</taxon>
    </lineage>
</organism>
<keyword evidence="1" id="KW-0233">DNA recombination</keyword>
<evidence type="ECO:0000313" key="4">
    <source>
        <dbReference type="WBParaSite" id="ALUE_0000410301-mRNA-1"/>
    </source>
</evidence>
<keyword evidence="3" id="KW-1185">Reference proteome</keyword>
<keyword evidence="1" id="KW-0067">ATP-binding</keyword>
<name>A0A0M3HQ21_ASCLU</name>
<dbReference type="Proteomes" id="UP000036681">
    <property type="component" value="Unplaced"/>
</dbReference>
<keyword evidence="1" id="KW-0347">Helicase</keyword>
<sequence>MLRLRGDGVTAVVFAVIAATLPRVGSTVHSRFRLPLEAFCNFTSTTASNSKATQAISNAELIVWDQICMQQKYALEAVDRLLRGPATSSSSWNRPFGG</sequence>
<keyword evidence="1" id="KW-0227">DNA damage</keyword>
<keyword evidence="1" id="KW-0234">DNA repair</keyword>
<evidence type="ECO:0000259" key="2">
    <source>
        <dbReference type="Pfam" id="PF05970"/>
    </source>
</evidence>
<dbReference type="GO" id="GO:0016887">
    <property type="term" value="F:ATP hydrolysis activity"/>
    <property type="evidence" value="ECO:0007669"/>
    <property type="project" value="RHEA"/>
</dbReference>
<feature type="domain" description="DNA helicase Pif1-like DEAD-box helicase" evidence="2">
    <location>
        <begin position="2"/>
        <end position="98"/>
    </location>
</feature>
<dbReference type="InterPro" id="IPR010285">
    <property type="entry name" value="DNA_helicase_pif1-like_DEAD"/>
</dbReference>
<dbReference type="PANTHER" id="PTHR10492:SF57">
    <property type="entry name" value="ATP-DEPENDENT DNA HELICASE"/>
    <property type="match status" value="1"/>
</dbReference>
<dbReference type="AlphaFoldDB" id="A0A0M3HQ21"/>
<dbReference type="WBParaSite" id="ALUE_0000410301-mRNA-1">
    <property type="protein sequence ID" value="ALUE_0000410301-mRNA-1"/>
    <property type="gene ID" value="ALUE_0000410301"/>
</dbReference>
<keyword evidence="1" id="KW-0547">Nucleotide-binding</keyword>
<comment type="cofactor">
    <cofactor evidence="1">
        <name>Mg(2+)</name>
        <dbReference type="ChEBI" id="CHEBI:18420"/>
    </cofactor>
</comment>
<evidence type="ECO:0000256" key="1">
    <source>
        <dbReference type="RuleBase" id="RU363044"/>
    </source>
</evidence>
<dbReference type="GO" id="GO:0043139">
    <property type="term" value="F:5'-3' DNA helicase activity"/>
    <property type="evidence" value="ECO:0007669"/>
    <property type="project" value="UniProtKB-EC"/>
</dbReference>
<dbReference type="GO" id="GO:0006281">
    <property type="term" value="P:DNA repair"/>
    <property type="evidence" value="ECO:0007669"/>
    <property type="project" value="UniProtKB-KW"/>
</dbReference>
<dbReference type="PANTHER" id="PTHR10492">
    <property type="match status" value="1"/>
</dbReference>
<reference evidence="4" key="1">
    <citation type="submission" date="2017-02" db="UniProtKB">
        <authorList>
            <consortium name="WormBaseParasite"/>
        </authorList>
    </citation>
    <scope>IDENTIFICATION</scope>
</reference>
<dbReference type="GO" id="GO:0005524">
    <property type="term" value="F:ATP binding"/>
    <property type="evidence" value="ECO:0007669"/>
    <property type="project" value="UniProtKB-KW"/>
</dbReference>
<protein>
    <recommendedName>
        <fullName evidence="1">ATP-dependent DNA helicase</fullName>
        <ecNumber evidence="1">5.6.2.3</ecNumber>
    </recommendedName>
</protein>
<keyword evidence="1" id="KW-0378">Hydrolase</keyword>
<dbReference type="GO" id="GO:0000723">
    <property type="term" value="P:telomere maintenance"/>
    <property type="evidence" value="ECO:0007669"/>
    <property type="project" value="InterPro"/>
</dbReference>
<comment type="catalytic activity">
    <reaction evidence="1">
        <text>ATP + H2O = ADP + phosphate + H(+)</text>
        <dbReference type="Rhea" id="RHEA:13065"/>
        <dbReference type="ChEBI" id="CHEBI:15377"/>
        <dbReference type="ChEBI" id="CHEBI:15378"/>
        <dbReference type="ChEBI" id="CHEBI:30616"/>
        <dbReference type="ChEBI" id="CHEBI:43474"/>
        <dbReference type="ChEBI" id="CHEBI:456216"/>
        <dbReference type="EC" id="5.6.2.3"/>
    </reaction>
</comment>
<dbReference type="Pfam" id="PF05970">
    <property type="entry name" value="PIF1"/>
    <property type="match status" value="1"/>
</dbReference>